<organism evidence="1 2">
    <name type="scientific">Monosporascus cannonballus</name>
    <dbReference type="NCBI Taxonomy" id="155416"/>
    <lineage>
        <taxon>Eukaryota</taxon>
        <taxon>Fungi</taxon>
        <taxon>Dikarya</taxon>
        <taxon>Ascomycota</taxon>
        <taxon>Pezizomycotina</taxon>
        <taxon>Sordariomycetes</taxon>
        <taxon>Xylariomycetidae</taxon>
        <taxon>Xylariales</taxon>
        <taxon>Xylariales incertae sedis</taxon>
        <taxon>Monosporascus</taxon>
    </lineage>
</organism>
<name>A0ABY0H2P8_9PEZI</name>
<comment type="caution">
    <text evidence="1">The sequence shown here is derived from an EMBL/GenBank/DDBJ whole genome shotgun (WGS) entry which is preliminary data.</text>
</comment>
<evidence type="ECO:0000313" key="1">
    <source>
        <dbReference type="EMBL" id="RYO83292.1"/>
    </source>
</evidence>
<keyword evidence="2" id="KW-1185">Reference proteome</keyword>
<proteinExistence type="predicted"/>
<dbReference type="Proteomes" id="UP000294003">
    <property type="component" value="Unassembled WGS sequence"/>
</dbReference>
<reference evidence="1 2" key="1">
    <citation type="submission" date="2018-06" db="EMBL/GenBank/DDBJ databases">
        <title>Complete Genomes of Monosporascus.</title>
        <authorList>
            <person name="Robinson A.J."/>
            <person name="Natvig D.O."/>
        </authorList>
    </citation>
    <scope>NUCLEOTIDE SEQUENCE [LARGE SCALE GENOMIC DNA]</scope>
    <source>
        <strain evidence="1 2">CBS 609.92</strain>
    </source>
</reference>
<protein>
    <submittedName>
        <fullName evidence="1">Uncharacterized protein</fullName>
    </submittedName>
</protein>
<accession>A0ABY0H2P8</accession>
<sequence length="166" mass="18669">MGRVPSIAKASTAAWSSSTGAVTYYTVAPVVREASSRRSKGTVYLNPVHDAFLLMEEFDWSVYRGWRIPSSAANPPPAEKYAMRCTPRRACAQVCKLMETSSYWAEETYEPLEYFDPDPFWGGREQDPLRETMGAMFKGLESCIHLLTDMADDEMPSIYGDLCRIA</sequence>
<evidence type="ECO:0000313" key="2">
    <source>
        <dbReference type="Proteomes" id="UP000294003"/>
    </source>
</evidence>
<dbReference type="EMBL" id="QJNS01000192">
    <property type="protein sequence ID" value="RYO83292.1"/>
    <property type="molecule type" value="Genomic_DNA"/>
</dbReference>
<gene>
    <name evidence="1" type="ORF">DL762_006201</name>
</gene>